<dbReference type="Pfam" id="PF06078">
    <property type="entry name" value="DUF937"/>
    <property type="match status" value="1"/>
</dbReference>
<protein>
    <recommendedName>
        <fullName evidence="3">DUF937 domain-containing protein</fullName>
    </recommendedName>
</protein>
<sequence length="303" mass="30372">MAEVRKPSTLPGPAEAGLGLGCLTAPTSHSHLKEERTMMDIFNMLGGMGQAQQTLGNHLGTSPNQTHAALEAAVPLLLGAMTRNAQQPGGAQALESALDRHDGSALDMFGQGQAPDPYQGQKILGHVFGNQQQAAANAVSRRAGIDPQLAMQVLSMAAPLVLGYLSRQRQGQGGGFGQMGGGQMGGGMGGFDIGGILGGMLGGGMGGGLGGMLGGGQGQMPSQPQGGVLGGGPVIPGYSQDPYDRSGYAQNPMGQPGHVGTGQMGGGLGNMGGMIGTLNNVLDRDGDGNALDDLIGMFGGGRR</sequence>
<keyword evidence="2" id="KW-1185">Reference proteome</keyword>
<accession>A0ABN6RDM2</accession>
<dbReference type="InterPro" id="IPR009282">
    <property type="entry name" value="DUF937"/>
</dbReference>
<name>A0ABN6RDM2_9DEIO</name>
<evidence type="ECO:0008006" key="3">
    <source>
        <dbReference type="Google" id="ProtNLM"/>
    </source>
</evidence>
<organism evidence="1 2">
    <name type="scientific">Deinococcus aetherius</name>
    <dbReference type="NCBI Taxonomy" id="200252"/>
    <lineage>
        <taxon>Bacteria</taxon>
        <taxon>Thermotogati</taxon>
        <taxon>Deinococcota</taxon>
        <taxon>Deinococci</taxon>
        <taxon>Deinococcales</taxon>
        <taxon>Deinococcaceae</taxon>
        <taxon>Deinococcus</taxon>
    </lineage>
</organism>
<proteinExistence type="predicted"/>
<reference evidence="1" key="1">
    <citation type="submission" date="2022-07" db="EMBL/GenBank/DDBJ databases">
        <title>Complete Genome Sequence of the Radioresistant Bacterium Deinococcus aetherius ST0316, Isolated from the Air Dust collected in Lower Stratosphere above Japan.</title>
        <authorList>
            <person name="Satoh K."/>
            <person name="Hagiwara K."/>
            <person name="Katsumata K."/>
            <person name="Kubo A."/>
            <person name="Yokobori S."/>
            <person name="Yamagishi A."/>
            <person name="Oono Y."/>
            <person name="Narumi I."/>
        </authorList>
    </citation>
    <scope>NUCLEOTIDE SEQUENCE</scope>
    <source>
        <strain evidence="1">ST0316</strain>
    </source>
</reference>
<gene>
    <name evidence="1" type="ORF">DAETH_06880</name>
</gene>
<dbReference type="EMBL" id="AP026560">
    <property type="protein sequence ID" value="BDP40719.1"/>
    <property type="molecule type" value="Genomic_DNA"/>
</dbReference>
<evidence type="ECO:0000313" key="2">
    <source>
        <dbReference type="Proteomes" id="UP001064971"/>
    </source>
</evidence>
<dbReference type="Proteomes" id="UP001064971">
    <property type="component" value="Chromosome"/>
</dbReference>
<evidence type="ECO:0000313" key="1">
    <source>
        <dbReference type="EMBL" id="BDP40719.1"/>
    </source>
</evidence>